<proteinExistence type="predicted"/>
<dbReference type="OrthoDB" id="5976022at2759"/>
<evidence type="ECO:0000313" key="4">
    <source>
        <dbReference type="Proteomes" id="UP000784294"/>
    </source>
</evidence>
<evidence type="ECO:0000256" key="1">
    <source>
        <dbReference type="ARBA" id="ARBA00022741"/>
    </source>
</evidence>
<dbReference type="PRINTS" id="PR00449">
    <property type="entry name" value="RASTRNSFRMNG"/>
</dbReference>
<dbReference type="GO" id="GO:0005525">
    <property type="term" value="F:GTP binding"/>
    <property type="evidence" value="ECO:0007669"/>
    <property type="project" value="UniProtKB-KW"/>
</dbReference>
<dbReference type="InterPro" id="IPR027417">
    <property type="entry name" value="P-loop_NTPase"/>
</dbReference>
<dbReference type="GO" id="GO:0016020">
    <property type="term" value="C:membrane"/>
    <property type="evidence" value="ECO:0007669"/>
    <property type="project" value="InterPro"/>
</dbReference>
<dbReference type="SUPFAM" id="SSF52540">
    <property type="entry name" value="P-loop containing nucleoside triphosphate hydrolases"/>
    <property type="match status" value="1"/>
</dbReference>
<dbReference type="SMART" id="SM00173">
    <property type="entry name" value="RAS"/>
    <property type="match status" value="1"/>
</dbReference>
<dbReference type="PROSITE" id="PS51421">
    <property type="entry name" value="RAS"/>
    <property type="match status" value="1"/>
</dbReference>
<keyword evidence="4" id="KW-1185">Reference proteome</keyword>
<name>A0A3S5B7G6_9PLAT</name>
<dbReference type="SMART" id="SM00175">
    <property type="entry name" value="RAB"/>
    <property type="match status" value="1"/>
</dbReference>
<dbReference type="Gene3D" id="3.40.50.300">
    <property type="entry name" value="P-loop containing nucleotide triphosphate hydrolases"/>
    <property type="match status" value="1"/>
</dbReference>
<dbReference type="InterPro" id="IPR020849">
    <property type="entry name" value="Small_GTPase_Ras-type"/>
</dbReference>
<accession>A0A3S5B7G6</accession>
<dbReference type="PANTHER" id="PTHR24070">
    <property type="entry name" value="RAS, DI-RAS, AND RHEB FAMILY MEMBERS OF SMALL GTPASE SUPERFAMILY"/>
    <property type="match status" value="1"/>
</dbReference>
<evidence type="ECO:0000256" key="2">
    <source>
        <dbReference type="ARBA" id="ARBA00023134"/>
    </source>
</evidence>
<dbReference type="GO" id="GO:0007165">
    <property type="term" value="P:signal transduction"/>
    <property type="evidence" value="ECO:0007669"/>
    <property type="project" value="InterPro"/>
</dbReference>
<reference evidence="3" key="1">
    <citation type="submission" date="2018-11" db="EMBL/GenBank/DDBJ databases">
        <authorList>
            <consortium name="Pathogen Informatics"/>
        </authorList>
    </citation>
    <scope>NUCLEOTIDE SEQUENCE</scope>
</reference>
<dbReference type="PROSITE" id="PS51419">
    <property type="entry name" value="RAB"/>
    <property type="match status" value="1"/>
</dbReference>
<dbReference type="Pfam" id="PF00071">
    <property type="entry name" value="Ras"/>
    <property type="match status" value="2"/>
</dbReference>
<protein>
    <recommendedName>
        <fullName evidence="5">Small monomeric GTPase</fullName>
    </recommendedName>
</protein>
<comment type="caution">
    <text evidence="3">The sequence shown here is derived from an EMBL/GenBank/DDBJ whole genome shotgun (WGS) entry which is preliminary data.</text>
</comment>
<dbReference type="Proteomes" id="UP000784294">
    <property type="component" value="Unassembled WGS sequence"/>
</dbReference>
<sequence>MLLILFRVAGVPWTLEILDTAGTEQFSSMRDLYIKNGQGFILVYSLTSRQTFHDILGLRDNILRVKGASFTGYPSGRFGSSFNSGSGRRRPGGGSGGLSGTVPLVLVGNKVDLARLGRREVESEDAEALAREWCCPHFETSARDNEGVDDIFVEIVRQASYLPLCIYLFIHYSLILSRIFYCIKCFFLLHICGSLHGVYTALKVILSPQTSVSKTLNTLFFIPSKSHLDPFGVPDRT</sequence>
<dbReference type="EMBL" id="CAAALY010273969">
    <property type="protein sequence ID" value="VEL42352.1"/>
    <property type="molecule type" value="Genomic_DNA"/>
</dbReference>
<dbReference type="InterPro" id="IPR001806">
    <property type="entry name" value="Small_GTPase"/>
</dbReference>
<evidence type="ECO:0000313" key="3">
    <source>
        <dbReference type="EMBL" id="VEL42352.1"/>
    </source>
</evidence>
<dbReference type="AlphaFoldDB" id="A0A3S5B7G6"/>
<keyword evidence="1" id="KW-0547">Nucleotide-binding</keyword>
<gene>
    <name evidence="3" type="ORF">PXEA_LOCUS35792</name>
</gene>
<keyword evidence="2" id="KW-0342">GTP-binding</keyword>
<dbReference type="GO" id="GO:0003924">
    <property type="term" value="F:GTPase activity"/>
    <property type="evidence" value="ECO:0007669"/>
    <property type="project" value="InterPro"/>
</dbReference>
<evidence type="ECO:0008006" key="5">
    <source>
        <dbReference type="Google" id="ProtNLM"/>
    </source>
</evidence>
<organism evidence="3 4">
    <name type="scientific">Protopolystoma xenopodis</name>
    <dbReference type="NCBI Taxonomy" id="117903"/>
    <lineage>
        <taxon>Eukaryota</taxon>
        <taxon>Metazoa</taxon>
        <taxon>Spiralia</taxon>
        <taxon>Lophotrochozoa</taxon>
        <taxon>Platyhelminthes</taxon>
        <taxon>Monogenea</taxon>
        <taxon>Polyopisthocotylea</taxon>
        <taxon>Polystomatidea</taxon>
        <taxon>Polystomatidae</taxon>
        <taxon>Protopolystoma</taxon>
    </lineage>
</organism>